<dbReference type="GO" id="GO:0004683">
    <property type="term" value="F:calcium/calmodulin-dependent protein kinase activity"/>
    <property type="evidence" value="ECO:0007669"/>
    <property type="project" value="InterPro"/>
</dbReference>
<dbReference type="Proteomes" id="UP000694413">
    <property type="component" value="Unassembled WGS sequence"/>
</dbReference>
<sequence length="271" mass="30539">MHAQAGDCGLSEEVQCPQEAEGSHPHHHAGHQELLRREKCWQECGEGAGKSPPTLQPAARPHRNNESLCAFHLPMRTKKGGSGAAAFRVLLSAFLTLCLFLFHLFSLFFQKRKSSSSVQLMESSESTNTTIEDEDTKVRKQEIIKVTEQLIEAISNGDFESYTKMCDPGMTAFEPEALGNLVEGLDFHRFYFENLWSRNSKPVHTTILNPHIHLMGDESACIAYIRITQYVDSGGIPRTAQSEETRIWHRRDGKWQIVHFHRSGAPSVLPQ</sequence>
<evidence type="ECO:0000256" key="1">
    <source>
        <dbReference type="SAM" id="Phobius"/>
    </source>
</evidence>
<dbReference type="FunFam" id="3.10.450.50:FF:000001">
    <property type="entry name" value="calcium/calmodulin-dependent protein kinase type II subunit gamma isoform X1"/>
    <property type="match status" value="1"/>
</dbReference>
<protein>
    <recommendedName>
        <fullName evidence="2">Calcium/calmodulin-dependent protein kinase II association-domain domain-containing protein</fullName>
    </recommendedName>
</protein>
<accession>A0A8D2MVW3</accession>
<dbReference type="Pfam" id="PF08332">
    <property type="entry name" value="CaMKII_AD"/>
    <property type="match status" value="1"/>
</dbReference>
<evidence type="ECO:0000313" key="4">
    <source>
        <dbReference type="Proteomes" id="UP000694413"/>
    </source>
</evidence>
<name>A0A8D2MVW3_ZONAL</name>
<dbReference type="GO" id="GO:0005516">
    <property type="term" value="F:calmodulin binding"/>
    <property type="evidence" value="ECO:0007669"/>
    <property type="project" value="InterPro"/>
</dbReference>
<feature type="domain" description="Calcium/calmodulin-dependent protein kinase II association-domain" evidence="2">
    <location>
        <begin position="139"/>
        <end position="266"/>
    </location>
</feature>
<proteinExistence type="predicted"/>
<keyword evidence="4" id="KW-1185">Reference proteome</keyword>
<evidence type="ECO:0000259" key="2">
    <source>
        <dbReference type="Pfam" id="PF08332"/>
    </source>
</evidence>
<keyword evidence="1" id="KW-0812">Transmembrane</keyword>
<keyword evidence="1" id="KW-0472">Membrane</keyword>
<dbReference type="Ensembl" id="ENSZALT00000016923.1">
    <property type="protein sequence ID" value="ENSZALP00000012304.1"/>
    <property type="gene ID" value="ENSZALG00000010347.1"/>
</dbReference>
<dbReference type="InterPro" id="IPR032710">
    <property type="entry name" value="NTF2-like_dom_sf"/>
</dbReference>
<dbReference type="InterPro" id="IPR013543">
    <property type="entry name" value="Ca/CaM-dep_prot_kinase-assoc"/>
</dbReference>
<reference evidence="3" key="1">
    <citation type="submission" date="2025-08" db="UniProtKB">
        <authorList>
            <consortium name="Ensembl"/>
        </authorList>
    </citation>
    <scope>IDENTIFICATION</scope>
</reference>
<organism evidence="3 4">
    <name type="scientific">Zonotrichia albicollis</name>
    <name type="common">White-throated sparrow</name>
    <name type="synonym">Fringilla albicollis</name>
    <dbReference type="NCBI Taxonomy" id="44394"/>
    <lineage>
        <taxon>Eukaryota</taxon>
        <taxon>Metazoa</taxon>
        <taxon>Chordata</taxon>
        <taxon>Craniata</taxon>
        <taxon>Vertebrata</taxon>
        <taxon>Euteleostomi</taxon>
        <taxon>Archelosauria</taxon>
        <taxon>Archosauria</taxon>
        <taxon>Dinosauria</taxon>
        <taxon>Saurischia</taxon>
        <taxon>Theropoda</taxon>
        <taxon>Coelurosauria</taxon>
        <taxon>Aves</taxon>
        <taxon>Neognathae</taxon>
        <taxon>Neoaves</taxon>
        <taxon>Telluraves</taxon>
        <taxon>Australaves</taxon>
        <taxon>Passeriformes</taxon>
        <taxon>Passerellidae</taxon>
        <taxon>Zonotrichia</taxon>
    </lineage>
</organism>
<evidence type="ECO:0000313" key="3">
    <source>
        <dbReference type="Ensembl" id="ENSZALP00000012304.1"/>
    </source>
</evidence>
<dbReference type="SUPFAM" id="SSF54427">
    <property type="entry name" value="NTF2-like"/>
    <property type="match status" value="1"/>
</dbReference>
<reference evidence="3" key="2">
    <citation type="submission" date="2025-09" db="UniProtKB">
        <authorList>
            <consortium name="Ensembl"/>
        </authorList>
    </citation>
    <scope>IDENTIFICATION</scope>
</reference>
<dbReference type="AlphaFoldDB" id="A0A8D2MVW3"/>
<keyword evidence="1" id="KW-1133">Transmembrane helix</keyword>
<feature type="transmembrane region" description="Helical" evidence="1">
    <location>
        <begin position="85"/>
        <end position="109"/>
    </location>
</feature>
<dbReference type="Gene3D" id="3.10.450.50">
    <property type="match status" value="1"/>
</dbReference>